<name>A0A645GH60_9ZZZZ</name>
<gene>
    <name evidence="1" type="ORF">SDC9_172928</name>
</gene>
<protein>
    <submittedName>
        <fullName evidence="1">Uncharacterized protein</fullName>
    </submittedName>
</protein>
<proteinExistence type="predicted"/>
<sequence length="192" mass="19003">MVATVAVQDVDGVDLVEIVLQGVGGEHAGDAGVEAGAQKGGEARLLEPVLIGPLPAVIKIGGEAQRLAALLVNRPPGGIVGVLRLVVGGVDIVHAGGQAGVHDGQVLIGQGHVQDGVRPIRADEGGEGRDIHGVHLGGGDLGGGLAGKLLLKRVTLGDRAAGDAQVGEYLAVLAALLNGDGRHAAAADDKQS</sequence>
<comment type="caution">
    <text evidence="1">The sequence shown here is derived from an EMBL/GenBank/DDBJ whole genome shotgun (WGS) entry which is preliminary data.</text>
</comment>
<reference evidence="1" key="1">
    <citation type="submission" date="2019-08" db="EMBL/GenBank/DDBJ databases">
        <authorList>
            <person name="Kucharzyk K."/>
            <person name="Murdoch R.W."/>
            <person name="Higgins S."/>
            <person name="Loffler F."/>
        </authorList>
    </citation>
    <scope>NUCLEOTIDE SEQUENCE</scope>
</reference>
<organism evidence="1">
    <name type="scientific">bioreactor metagenome</name>
    <dbReference type="NCBI Taxonomy" id="1076179"/>
    <lineage>
        <taxon>unclassified sequences</taxon>
        <taxon>metagenomes</taxon>
        <taxon>ecological metagenomes</taxon>
    </lineage>
</organism>
<accession>A0A645GH60</accession>
<evidence type="ECO:0000313" key="1">
    <source>
        <dbReference type="EMBL" id="MPN25516.1"/>
    </source>
</evidence>
<dbReference type="EMBL" id="VSSQ01074725">
    <property type="protein sequence ID" value="MPN25516.1"/>
    <property type="molecule type" value="Genomic_DNA"/>
</dbReference>
<dbReference type="AlphaFoldDB" id="A0A645GH60"/>